<keyword evidence="2" id="KW-0812">Transmembrane</keyword>
<feature type="transmembrane region" description="Helical" evidence="2">
    <location>
        <begin position="153"/>
        <end position="175"/>
    </location>
</feature>
<feature type="transmembrane region" description="Helical" evidence="2">
    <location>
        <begin position="380"/>
        <end position="402"/>
    </location>
</feature>
<reference evidence="3 4" key="1">
    <citation type="submission" date="2024-09" db="EMBL/GenBank/DDBJ databases">
        <title>Itraconazole resistance in Madurella fahalii resulting from another homologue of gene encoding cytochrome P450 14-alpha sterol demethylase (CYP51).</title>
        <authorList>
            <person name="Yoshioka I."/>
            <person name="Fahal A.H."/>
            <person name="Kaneko S."/>
            <person name="Yaguchi T."/>
        </authorList>
    </citation>
    <scope>NUCLEOTIDE SEQUENCE [LARGE SCALE GENOMIC DNA]</scope>
    <source>
        <strain evidence="3 4">IFM 68171</strain>
    </source>
</reference>
<accession>A0ABQ0G840</accession>
<gene>
    <name evidence="3" type="ORF">MFIFM68171_04116</name>
</gene>
<evidence type="ECO:0000256" key="1">
    <source>
        <dbReference type="SAM" id="MobiDB-lite"/>
    </source>
</evidence>
<proteinExistence type="predicted"/>
<evidence type="ECO:0000313" key="4">
    <source>
        <dbReference type="Proteomes" id="UP001628179"/>
    </source>
</evidence>
<feature type="transmembrane region" description="Helical" evidence="2">
    <location>
        <begin position="353"/>
        <end position="374"/>
    </location>
</feature>
<keyword evidence="4" id="KW-1185">Reference proteome</keyword>
<keyword evidence="2" id="KW-0472">Membrane</keyword>
<dbReference type="RefSeq" id="XP_070915637.1">
    <property type="nucleotide sequence ID" value="XM_071059536.1"/>
</dbReference>
<organism evidence="3 4">
    <name type="scientific">Madurella fahalii</name>
    <dbReference type="NCBI Taxonomy" id="1157608"/>
    <lineage>
        <taxon>Eukaryota</taxon>
        <taxon>Fungi</taxon>
        <taxon>Dikarya</taxon>
        <taxon>Ascomycota</taxon>
        <taxon>Pezizomycotina</taxon>
        <taxon>Sordariomycetes</taxon>
        <taxon>Sordariomycetidae</taxon>
        <taxon>Sordariales</taxon>
        <taxon>Sordariales incertae sedis</taxon>
        <taxon>Madurella</taxon>
    </lineage>
</organism>
<feature type="transmembrane region" description="Helical" evidence="2">
    <location>
        <begin position="114"/>
        <end position="138"/>
    </location>
</feature>
<evidence type="ECO:0000313" key="3">
    <source>
        <dbReference type="EMBL" id="GAB1313906.1"/>
    </source>
</evidence>
<comment type="caution">
    <text evidence="3">The sequence shown here is derived from an EMBL/GenBank/DDBJ whole genome shotgun (WGS) entry which is preliminary data.</text>
</comment>
<protein>
    <submittedName>
        <fullName evidence="3">Integral membrane protein</fullName>
    </submittedName>
</protein>
<dbReference type="Proteomes" id="UP001628179">
    <property type="component" value="Unassembled WGS sequence"/>
</dbReference>
<evidence type="ECO:0000256" key="2">
    <source>
        <dbReference type="SAM" id="Phobius"/>
    </source>
</evidence>
<feature type="transmembrane region" description="Helical" evidence="2">
    <location>
        <begin position="274"/>
        <end position="293"/>
    </location>
</feature>
<dbReference type="GeneID" id="98174859"/>
<feature type="transmembrane region" description="Helical" evidence="2">
    <location>
        <begin position="313"/>
        <end position="333"/>
    </location>
</feature>
<name>A0ABQ0G840_9PEZI</name>
<dbReference type="EMBL" id="BAAFSV010000002">
    <property type="protein sequence ID" value="GAB1313906.1"/>
    <property type="molecule type" value="Genomic_DNA"/>
</dbReference>
<keyword evidence="2" id="KW-1133">Transmembrane helix</keyword>
<feature type="region of interest" description="Disordered" evidence="1">
    <location>
        <begin position="27"/>
        <end position="46"/>
    </location>
</feature>
<sequence>MPRHSLPNAIHASGPFLFLNPTTRYHPVSKPPWEQKQEPQDPGHIVNQADREGQEQIYHVWRSRDNRKGRRRVAYLRKQDGGPVKSRTDHYRSQGRKLALGVGKMVTRFPVWDVTYLVAVAFVLGSVIWVINGFFVWLPLARPESEFSGETDIAAGILAFLGTTVFEIGSVLMVIEAINAERSDCFGWELEEELEDHGLRLHPRHEGCRHGHQNRQALLRDSAVAMIAATTVDTVAEPGGLGPDGDEKVKPEKERRWSWWPTRHELTTHYIKEIGFLASLIQLMGATVFWMAGFTNLPGIHNAISLPVTNGTYWLPQVVGGTGFIVSSILLMVEVQDKWYTPAPTMLGWHVGFWNLVGAIGFTVCGALGFAAEFSTAVEYASAMSTFAGSWAFLVCSAVQWYEALDKYSISVEDSFPWFAPGEEGV</sequence>